<organism evidence="1 2">
    <name type="scientific">Nicotiana tabacum</name>
    <name type="common">Common tobacco</name>
    <dbReference type="NCBI Taxonomy" id="4097"/>
    <lineage>
        <taxon>Eukaryota</taxon>
        <taxon>Viridiplantae</taxon>
        <taxon>Streptophyta</taxon>
        <taxon>Embryophyta</taxon>
        <taxon>Tracheophyta</taxon>
        <taxon>Spermatophyta</taxon>
        <taxon>Magnoliopsida</taxon>
        <taxon>eudicotyledons</taxon>
        <taxon>Gunneridae</taxon>
        <taxon>Pentapetalae</taxon>
        <taxon>asterids</taxon>
        <taxon>lamiids</taxon>
        <taxon>Solanales</taxon>
        <taxon>Solanaceae</taxon>
        <taxon>Nicotianoideae</taxon>
        <taxon>Nicotianeae</taxon>
        <taxon>Nicotiana</taxon>
    </lineage>
</organism>
<evidence type="ECO:0000313" key="2">
    <source>
        <dbReference type="RefSeq" id="XP_075085070.1"/>
    </source>
</evidence>
<evidence type="ECO:0000313" key="1">
    <source>
        <dbReference type="Proteomes" id="UP000790787"/>
    </source>
</evidence>
<reference evidence="1" key="1">
    <citation type="journal article" date="2014" name="Nat. Commun.">
        <title>The tobacco genome sequence and its comparison with those of tomato and potato.</title>
        <authorList>
            <person name="Sierro N."/>
            <person name="Battey J.N."/>
            <person name="Ouadi S."/>
            <person name="Bakaher N."/>
            <person name="Bovet L."/>
            <person name="Willig A."/>
            <person name="Goepfert S."/>
            <person name="Peitsch M.C."/>
            <person name="Ivanov N.V."/>
        </authorList>
    </citation>
    <scope>NUCLEOTIDE SEQUENCE [LARGE SCALE GENOMIC DNA]</scope>
</reference>
<gene>
    <name evidence="2" type="primary">LOC142168304</name>
</gene>
<accession>A0AC58SJC4</accession>
<name>A0AC58SJC4_TOBAC</name>
<dbReference type="Proteomes" id="UP000790787">
    <property type="component" value="Chromosome 13"/>
</dbReference>
<sequence>MVVQGLQGYPGETLAMQHRLLVMDVGIMISRKKRYIRGRPSIRWGVLSMDKAQELEGRLSAMGAWRSYGYVSIMWSTTTDCIKKAAREGLGTSSGYASGHKGDWWWNEVDQGKVKAKKAAYLKLVWSTDEEEGRANSERYKVARKEVNLAVIEAKNASFAHMYEDLGTKGKEKKLL</sequence>
<proteinExistence type="predicted"/>
<keyword evidence="1" id="KW-1185">Reference proteome</keyword>
<dbReference type="RefSeq" id="XP_075085070.1">
    <property type="nucleotide sequence ID" value="XM_075228969.1"/>
</dbReference>
<reference evidence="2" key="2">
    <citation type="submission" date="2025-08" db="UniProtKB">
        <authorList>
            <consortium name="RefSeq"/>
        </authorList>
    </citation>
    <scope>IDENTIFICATION</scope>
    <source>
        <tissue evidence="2">Leaf</tissue>
    </source>
</reference>
<protein>
    <submittedName>
        <fullName evidence="2">Uncharacterized protein LOC142168304</fullName>
    </submittedName>
</protein>